<keyword evidence="9" id="KW-1185">Reference proteome</keyword>
<keyword evidence="3" id="KW-0285">Flavoprotein</keyword>
<dbReference type="SUPFAM" id="SSF51905">
    <property type="entry name" value="FAD/NAD(P)-binding domain"/>
    <property type="match status" value="1"/>
</dbReference>
<dbReference type="InterPro" id="IPR002938">
    <property type="entry name" value="FAD-bd"/>
</dbReference>
<dbReference type="Gene3D" id="3.50.50.60">
    <property type="entry name" value="FAD/NAD(P)-binding domain"/>
    <property type="match status" value="1"/>
</dbReference>
<comment type="cofactor">
    <cofactor evidence="1">
        <name>FAD</name>
        <dbReference type="ChEBI" id="CHEBI:57692"/>
    </cofactor>
</comment>
<dbReference type="PANTHER" id="PTHR43624">
    <property type="entry name" value="ELECTRON TRANSFER FLAVOPROTEIN-QUINONE OXIDOREDUCTASE YDIS-RELATED"/>
    <property type="match status" value="1"/>
</dbReference>
<sequence>MEESFDFDVIVVGGGVAGAVCAYLLGKEGREVLLIERGVEPGSKNLSGGVFYSRVMDEIFGNFTAEAPVERHITRNVLSFMNETSVVNVDYWDQRLAQPVNAVSVLRAKMDPWLAEQCEEVGVTVMPGVKVDELVREDGRFVGVRAGEDVLRAPITIAADGVNSFLAQYAGVRKKEPAHHLGVGVKSVIKLPEEKIRERFHLDGNEGAAYAIVGDCTQGVAGGGFMYTNKESISIGVVLMLGDLTKKKLSSSEIHDHMLNHPFIAPFLEDGELLEYGCHLVAEGGKAMQHDLVHPGLILVGDAAGFTLNTGFTVRGMDLAAGSAQAAARVVGEALDAGDYSAEKLGSYLTYLDEGFVGQDMNTYKRAPEFLETTPEMYGQTGELMADLFYRIYNHDLTPRKPLVKTAFGALKASGLKITRLAKIGYAAVRAL</sequence>
<feature type="domain" description="FAD-binding" evidence="6">
    <location>
        <begin position="7"/>
        <end position="182"/>
    </location>
</feature>
<dbReference type="SUPFAM" id="SSF54373">
    <property type="entry name" value="FAD-linked reductases, C-terminal domain"/>
    <property type="match status" value="1"/>
</dbReference>
<dbReference type="InterPro" id="IPR039651">
    <property type="entry name" value="FixC-like"/>
</dbReference>
<evidence type="ECO:0000259" key="6">
    <source>
        <dbReference type="Pfam" id="PF01494"/>
    </source>
</evidence>
<name>A0ABT9NAK4_9ACTO</name>
<evidence type="ECO:0000256" key="3">
    <source>
        <dbReference type="ARBA" id="ARBA00022630"/>
    </source>
</evidence>
<reference evidence="8 9" key="1">
    <citation type="submission" date="2023-07" db="EMBL/GenBank/DDBJ databases">
        <title>Sequencing the genomes of 1000 actinobacteria strains.</title>
        <authorList>
            <person name="Klenk H.-P."/>
        </authorList>
    </citation>
    <scope>NUCLEOTIDE SEQUENCE [LARGE SCALE GENOMIC DNA]</scope>
    <source>
        <strain evidence="8 9">DSM 102162</strain>
    </source>
</reference>
<protein>
    <submittedName>
        <fullName evidence="8">Electron transfer flavoprotein-quinone oxidoreductase</fullName>
        <ecNumber evidence="8">1.5.5.-</ecNumber>
    </submittedName>
</protein>
<dbReference type="EMBL" id="JAUSQW010000001">
    <property type="protein sequence ID" value="MDP9800752.1"/>
    <property type="molecule type" value="Genomic_DNA"/>
</dbReference>
<accession>A0ABT9NAK4</accession>
<organism evidence="8 9">
    <name type="scientific">Arcanobacterium wilhelmae</name>
    <dbReference type="NCBI Taxonomy" id="1803177"/>
    <lineage>
        <taxon>Bacteria</taxon>
        <taxon>Bacillati</taxon>
        <taxon>Actinomycetota</taxon>
        <taxon>Actinomycetes</taxon>
        <taxon>Actinomycetales</taxon>
        <taxon>Actinomycetaceae</taxon>
        <taxon>Arcanobacterium</taxon>
    </lineage>
</organism>
<comment type="caution">
    <text evidence="8">The sequence shown here is derived from an EMBL/GenBank/DDBJ whole genome shotgun (WGS) entry which is preliminary data.</text>
</comment>
<keyword evidence="5 8" id="KW-0560">Oxidoreductase</keyword>
<dbReference type="Pfam" id="PF01494">
    <property type="entry name" value="FAD_binding_3"/>
    <property type="match status" value="1"/>
</dbReference>
<evidence type="ECO:0000256" key="1">
    <source>
        <dbReference type="ARBA" id="ARBA00001974"/>
    </source>
</evidence>
<evidence type="ECO:0000256" key="2">
    <source>
        <dbReference type="ARBA" id="ARBA00006796"/>
    </source>
</evidence>
<dbReference type="GO" id="GO:0016491">
    <property type="term" value="F:oxidoreductase activity"/>
    <property type="evidence" value="ECO:0007669"/>
    <property type="project" value="UniProtKB-KW"/>
</dbReference>
<evidence type="ECO:0000313" key="8">
    <source>
        <dbReference type="EMBL" id="MDP9800752.1"/>
    </source>
</evidence>
<evidence type="ECO:0000256" key="4">
    <source>
        <dbReference type="ARBA" id="ARBA00022827"/>
    </source>
</evidence>
<dbReference type="InterPro" id="IPR059103">
    <property type="entry name" value="FixC-like_C"/>
</dbReference>
<proteinExistence type="inferred from homology"/>
<gene>
    <name evidence="8" type="ORF">J2S49_000828</name>
</gene>
<feature type="domain" description="FixC-like C-terminal" evidence="7">
    <location>
        <begin position="367"/>
        <end position="431"/>
    </location>
</feature>
<dbReference type="InterPro" id="IPR036188">
    <property type="entry name" value="FAD/NAD-bd_sf"/>
</dbReference>
<keyword evidence="4" id="KW-0274">FAD</keyword>
<evidence type="ECO:0000256" key="5">
    <source>
        <dbReference type="ARBA" id="ARBA00023002"/>
    </source>
</evidence>
<dbReference type="PRINTS" id="PR00420">
    <property type="entry name" value="RNGMNOXGNASE"/>
</dbReference>
<dbReference type="RefSeq" id="WP_307014373.1">
    <property type="nucleotide sequence ID" value="NZ_JAUSQW010000001.1"/>
</dbReference>
<evidence type="ECO:0000259" key="7">
    <source>
        <dbReference type="Pfam" id="PF26311"/>
    </source>
</evidence>
<comment type="similarity">
    <text evidence="2">Belongs to the ETF-QO/FixC family.</text>
</comment>
<dbReference type="PANTHER" id="PTHR43624:SF2">
    <property type="entry name" value="ELECTRON TRANSFER FLAVOPROTEIN-QUINONE OXIDOREDUCTASE YDIS-RELATED"/>
    <property type="match status" value="1"/>
</dbReference>
<dbReference type="EC" id="1.5.5.-" evidence="8"/>
<dbReference type="Proteomes" id="UP001235966">
    <property type="component" value="Unassembled WGS sequence"/>
</dbReference>
<dbReference type="Pfam" id="PF26311">
    <property type="entry name" value="ETF-QO_FixC_C"/>
    <property type="match status" value="1"/>
</dbReference>
<evidence type="ECO:0000313" key="9">
    <source>
        <dbReference type="Proteomes" id="UP001235966"/>
    </source>
</evidence>